<feature type="region of interest" description="Disordered" evidence="1">
    <location>
        <begin position="122"/>
        <end position="141"/>
    </location>
</feature>
<reference evidence="2" key="1">
    <citation type="submission" date="2021-07" db="EMBL/GenBank/DDBJ databases">
        <authorList>
            <person name="Catto M.A."/>
            <person name="Jacobson A."/>
            <person name="Kennedy G."/>
            <person name="Labadie P."/>
            <person name="Hunt B.G."/>
            <person name="Srinivasan R."/>
        </authorList>
    </citation>
    <scope>NUCLEOTIDE SEQUENCE</scope>
    <source>
        <strain evidence="2">PL_HMW_Pooled</strain>
        <tissue evidence="2">Head</tissue>
    </source>
</reference>
<evidence type="ECO:0000313" key="2">
    <source>
        <dbReference type="EMBL" id="KAK3923886.1"/>
    </source>
</evidence>
<feature type="compositionally biased region" description="Polar residues" evidence="1">
    <location>
        <begin position="35"/>
        <end position="46"/>
    </location>
</feature>
<dbReference type="EMBL" id="JAHWGI010001155">
    <property type="protein sequence ID" value="KAK3923886.1"/>
    <property type="molecule type" value="Genomic_DNA"/>
</dbReference>
<protein>
    <submittedName>
        <fullName evidence="2">Homeobox protein aristaless</fullName>
    </submittedName>
</protein>
<keyword evidence="3" id="KW-1185">Reference proteome</keyword>
<name>A0AAE1LKT0_9NEOP</name>
<proteinExistence type="predicted"/>
<evidence type="ECO:0000313" key="3">
    <source>
        <dbReference type="Proteomes" id="UP001219518"/>
    </source>
</evidence>
<dbReference type="AlphaFoldDB" id="A0AAE1LKT0"/>
<feature type="region of interest" description="Disordered" evidence="1">
    <location>
        <begin position="35"/>
        <end position="63"/>
    </location>
</feature>
<gene>
    <name evidence="2" type="ORF">KUF71_002280</name>
</gene>
<dbReference type="GO" id="GO:0003677">
    <property type="term" value="F:DNA binding"/>
    <property type="evidence" value="ECO:0007669"/>
    <property type="project" value="UniProtKB-KW"/>
</dbReference>
<reference evidence="2" key="2">
    <citation type="journal article" date="2023" name="BMC Genomics">
        <title>Pest status, molecular evolution, and epigenetic factors derived from the genome assembly of Frankliniella fusca, a thysanopteran phytovirus vector.</title>
        <authorList>
            <person name="Catto M.A."/>
            <person name="Labadie P.E."/>
            <person name="Jacobson A.L."/>
            <person name="Kennedy G.G."/>
            <person name="Srinivasan R."/>
            <person name="Hunt B.G."/>
        </authorList>
    </citation>
    <scope>NUCLEOTIDE SEQUENCE</scope>
    <source>
        <strain evidence="2">PL_HMW_Pooled</strain>
    </source>
</reference>
<feature type="compositionally biased region" description="Acidic residues" evidence="1">
    <location>
        <begin position="129"/>
        <end position="141"/>
    </location>
</feature>
<sequence length="230" mass="25555">MHFARELLTCYSGYCYSVWNSNIALTANVNGADNGGNPTPSTSGLQPQGVAGTSWLNKSDSDSDCDSKFLIVKRKKKHYVVEDDSSELSEDFEKPVKRKYFKKYNVAKARKSISLRKNDKRKVGTIPVPEDDEPQSVEDSDIIVISSDNENDTGDNDNESYEECSINLEPLQPADEVLVCLPCGCNSACVAHGTEYVFKHNRCNECADPITGTDIVISAYRALFRKSMKM</sequence>
<dbReference type="Proteomes" id="UP001219518">
    <property type="component" value="Unassembled WGS sequence"/>
</dbReference>
<accession>A0AAE1LKT0</accession>
<evidence type="ECO:0000256" key="1">
    <source>
        <dbReference type="SAM" id="MobiDB-lite"/>
    </source>
</evidence>
<organism evidence="2 3">
    <name type="scientific">Frankliniella fusca</name>
    <dbReference type="NCBI Taxonomy" id="407009"/>
    <lineage>
        <taxon>Eukaryota</taxon>
        <taxon>Metazoa</taxon>
        <taxon>Ecdysozoa</taxon>
        <taxon>Arthropoda</taxon>
        <taxon>Hexapoda</taxon>
        <taxon>Insecta</taxon>
        <taxon>Pterygota</taxon>
        <taxon>Neoptera</taxon>
        <taxon>Paraneoptera</taxon>
        <taxon>Thysanoptera</taxon>
        <taxon>Terebrantia</taxon>
        <taxon>Thripoidea</taxon>
        <taxon>Thripidae</taxon>
        <taxon>Frankliniella</taxon>
    </lineage>
</organism>
<keyword evidence="2" id="KW-0238">DNA-binding</keyword>
<keyword evidence="2" id="KW-0371">Homeobox</keyword>
<comment type="caution">
    <text evidence="2">The sequence shown here is derived from an EMBL/GenBank/DDBJ whole genome shotgun (WGS) entry which is preliminary data.</text>
</comment>